<dbReference type="GO" id="GO:0005634">
    <property type="term" value="C:nucleus"/>
    <property type="evidence" value="ECO:0007669"/>
    <property type="project" value="UniProtKB-SubCell"/>
</dbReference>
<dbReference type="InterPro" id="IPR015700">
    <property type="entry name" value="RPC1"/>
</dbReference>
<evidence type="ECO:0000256" key="7">
    <source>
        <dbReference type="ARBA" id="ARBA00022723"/>
    </source>
</evidence>
<dbReference type="CDD" id="cd02736">
    <property type="entry name" value="RNAP_III_Rpc1_C"/>
    <property type="match status" value="1"/>
</dbReference>
<evidence type="ECO:0000256" key="9">
    <source>
        <dbReference type="ARBA" id="ARBA00022842"/>
    </source>
</evidence>
<evidence type="ECO:0000256" key="6">
    <source>
        <dbReference type="ARBA" id="ARBA00022695"/>
    </source>
</evidence>
<dbReference type="Pfam" id="PF04983">
    <property type="entry name" value="RNA_pol_Rpb1_3"/>
    <property type="match status" value="1"/>
</dbReference>
<evidence type="ECO:0000256" key="13">
    <source>
        <dbReference type="ARBA" id="ARBA00058108"/>
    </source>
</evidence>
<dbReference type="GO" id="GO:0003899">
    <property type="term" value="F:DNA-directed RNA polymerase activity"/>
    <property type="evidence" value="ECO:0007669"/>
    <property type="project" value="UniProtKB-EC"/>
</dbReference>
<dbReference type="Gene3D" id="6.10.250.2940">
    <property type="match status" value="1"/>
</dbReference>
<evidence type="ECO:0000313" key="18">
    <source>
        <dbReference type="Proteomes" id="UP001515480"/>
    </source>
</evidence>
<proteinExistence type="inferred from homology"/>
<keyword evidence="9" id="KW-0460">Magnesium</keyword>
<evidence type="ECO:0000256" key="12">
    <source>
        <dbReference type="ARBA" id="ARBA00048552"/>
    </source>
</evidence>
<evidence type="ECO:0000256" key="2">
    <source>
        <dbReference type="ARBA" id="ARBA00006460"/>
    </source>
</evidence>
<name>A0AB34J6Z3_PRYPA</name>
<keyword evidence="18" id="KW-1185">Reference proteome</keyword>
<dbReference type="EC" id="2.7.7.6" evidence="14"/>
<dbReference type="Gene3D" id="1.10.274.100">
    <property type="entry name" value="RNA polymerase Rpb1, domain 3"/>
    <property type="match status" value="1"/>
</dbReference>
<evidence type="ECO:0000256" key="14">
    <source>
        <dbReference type="RuleBase" id="RU004279"/>
    </source>
</evidence>
<comment type="caution">
    <text evidence="17">The sequence shown here is derived from an EMBL/GenBank/DDBJ whole genome shotgun (WGS) entry which is preliminary data.</text>
</comment>
<dbReference type="InterPro" id="IPR006592">
    <property type="entry name" value="RNA_pol_N"/>
</dbReference>
<dbReference type="Gene3D" id="2.40.40.20">
    <property type="match status" value="1"/>
</dbReference>
<dbReference type="Gene3D" id="4.10.860.120">
    <property type="entry name" value="RNA polymerase II, clamp domain"/>
    <property type="match status" value="1"/>
</dbReference>
<dbReference type="SMART" id="SM00663">
    <property type="entry name" value="RPOLA_N"/>
    <property type="match status" value="1"/>
</dbReference>
<comment type="subunit">
    <text evidence="3">Component of the RNA polymerase III (Pol III) complex consisting of 17 subunits.</text>
</comment>
<dbReference type="Pfam" id="PF00623">
    <property type="entry name" value="RNA_pol_Rpb1_2"/>
    <property type="match status" value="1"/>
</dbReference>
<dbReference type="NCBIfam" id="NF006336">
    <property type="entry name" value="PRK08566.1"/>
    <property type="match status" value="1"/>
</dbReference>
<dbReference type="Gene3D" id="3.30.1490.180">
    <property type="entry name" value="RNA polymerase ii"/>
    <property type="match status" value="1"/>
</dbReference>
<keyword evidence="7" id="KW-0479">Metal-binding</keyword>
<dbReference type="InterPro" id="IPR042102">
    <property type="entry name" value="RNA_pol_Rpb1_3_sf"/>
</dbReference>
<dbReference type="Proteomes" id="UP001515480">
    <property type="component" value="Unassembled WGS sequence"/>
</dbReference>
<reference evidence="17 18" key="1">
    <citation type="journal article" date="2024" name="Science">
        <title>Giant polyketide synthase enzymes in the biosynthesis of giant marine polyether toxins.</title>
        <authorList>
            <person name="Fallon T.R."/>
            <person name="Shende V.V."/>
            <person name="Wierzbicki I.H."/>
            <person name="Pendleton A.L."/>
            <person name="Watervoot N.F."/>
            <person name="Auber R.P."/>
            <person name="Gonzalez D.J."/>
            <person name="Wisecaver J.H."/>
            <person name="Moore B.S."/>
        </authorList>
    </citation>
    <scope>NUCLEOTIDE SEQUENCE [LARGE SCALE GENOMIC DNA]</scope>
    <source>
        <strain evidence="17 18">12B1</strain>
    </source>
</reference>
<dbReference type="InterPro" id="IPR044893">
    <property type="entry name" value="RNA_pol_Rpb1_clamp_domain"/>
</dbReference>
<dbReference type="GO" id="GO:0000428">
    <property type="term" value="C:DNA-directed RNA polymerase complex"/>
    <property type="evidence" value="ECO:0007669"/>
    <property type="project" value="UniProtKB-KW"/>
</dbReference>
<gene>
    <name evidence="17" type="ORF">AB1Y20_005349</name>
</gene>
<dbReference type="EMBL" id="JBGBPQ010000013">
    <property type="protein sequence ID" value="KAL1512077.1"/>
    <property type="molecule type" value="Genomic_DNA"/>
</dbReference>
<protein>
    <recommendedName>
        <fullName evidence="14">DNA-directed RNA polymerase subunit</fullName>
        <ecNumber evidence="14">2.7.7.6</ecNumber>
    </recommendedName>
</protein>
<evidence type="ECO:0000256" key="4">
    <source>
        <dbReference type="ARBA" id="ARBA00022478"/>
    </source>
</evidence>
<evidence type="ECO:0000256" key="5">
    <source>
        <dbReference type="ARBA" id="ARBA00022679"/>
    </source>
</evidence>
<sequence length="1503" mass="167245">MVHLAPKKTVDSSGQDAHITDLQFGMFGSGEITALAEFELVSDKGYEQPHRVPVAGGVVDRRLGVSDKMNVCSTCGSRMNDCPGHYGYIKLELPIFHIGYLKPTLSVLQAICKSCSRVLLPVPTRQKMLRQISHPMVAGDSVRRAAAFKRMVEECKKVRWCPYCEAANGTVRRYGSMKIVHEKYPPKQKGEKAEQQRRAFHATFETAVKAGKGGFENAQHQGKDLIPLLPSAQDDLNPLRVLALFKAIPEVDFPLLNMSEQYGKPETLIVDRILVPPIPIRPSVDAGAAGSNEDDLTIKLADMIKVNNIIRCAMEGGKALVHHVMEDWEYLQLQYSLYLQGPSVPGVRAEWQDQKKPIRSFTQRLKGKQGRFRGNLSGKRVDFSGRTVISPDPNLKIDELCVPIHMAKVFTFPQRVFAHNLSQLRQLVTNGPDVWPGANYVEIYSETNAEPFKRSLRFGDRRRTANELKVGDLVERHLTDGDVVLFNRQPSLHKLSIMAHRARVMDGRTLRFNECVCAPYNADFDGDEMNIHVPQTEEARAEALLLMGVLSNLVTPRNGEIVVSATQDFLTGAFKLTLQSAFFTRSQFCLLCAYMSDGSEQIDLPAPAIIKPVEMWTGKQVFSVILCPCRTSPLRVNLETKNKKYNSMKLSPEPFHMCPDDGWVCFRNGELMCGVIDKSIIGGGNKESLFAVLLRDFSAEASALCMSRLAKLTARFLAEHGFSIGIQDVQANAAIKKKQETLFSRGYADCNVLLEQFERGTLPQAPGCTLEQTLESEMNARLSQIRDDAGDVCKKELHHLNAPLTMATCGSKGSWNNVAQMVVCVGQQSVNGKRMPNGFVHRSLPHFPRHSRAPAAKGFVANSFYTGLHPTEFFFHTMGGREGLVDTAVKTAETGYMARRLMKALEDLAVEYDGSVRNSEGNLIQFRFGDDGLDPAYMEDRGGRPLNFDRVYLNEKCRYHHGEHKPISADELRAVLDEHIQSPSFKKTVKRNIKNVPSNYEMRLRQFVEKIAMQYHMLEENKSIKKPSEVVVKGEADVAEANNGPNPSKARRKRRAIVYDNEEEEDEAPEGAEKPEAVKGEVGVDMHEAPLESDGAVTASEAERQRGLQRLSRAQAVAMLEKCLVKYSGARVEPGSAVGAVGAQSIGEPGTQMTLKTFHFAGVASMNITQGVPRIKEIINASKTVATPIVSVALDDPHDMSSARLVKGRCERCELGAVCRAISRVITQSECYLLFDLDLAKIADLRLELTAHQVRRSLLNAPKVKIKETDVEVASKSAVRVYATRCEREDNVLYEMDKLRLQLMKVRVCGIENVSRAIIVAKLESEKTEEEKRTGRPCYKLLIEGTALQAVMGVKGIKGSEARSTHVMEVEKCLGIEAARSTIVHEIQDVMKNHGMDIDVRHVALLADVMTFRGEVLGITRFGMPKMSQSVLSLASFEKTTDHLYDAAFHARNTPIRGVSECIIMGIPIKLGTGLFNLLHRTPKLKLPPPHEKLLFPSLRKHK</sequence>
<dbReference type="GO" id="GO:0003677">
    <property type="term" value="F:DNA binding"/>
    <property type="evidence" value="ECO:0007669"/>
    <property type="project" value="InterPro"/>
</dbReference>
<dbReference type="InterPro" id="IPR007081">
    <property type="entry name" value="RNA_pol_Rpb1_5"/>
</dbReference>
<keyword evidence="5 14" id="KW-0808">Transferase</keyword>
<evidence type="ECO:0000256" key="15">
    <source>
        <dbReference type="SAM" id="MobiDB-lite"/>
    </source>
</evidence>
<dbReference type="InterPro" id="IPR007083">
    <property type="entry name" value="RNA_pol_Rpb1_4"/>
</dbReference>
<keyword evidence="11" id="KW-0539">Nucleus</keyword>
<dbReference type="FunFam" id="1.10.274.100:FF:000008">
    <property type="entry name" value="DNA-directed RNA polymerase subunit"/>
    <property type="match status" value="1"/>
</dbReference>
<dbReference type="InterPro" id="IPR035698">
    <property type="entry name" value="RNAP_III_Rpc1_C"/>
</dbReference>
<keyword evidence="6 14" id="KW-0548">Nucleotidyltransferase</keyword>
<evidence type="ECO:0000256" key="8">
    <source>
        <dbReference type="ARBA" id="ARBA00022833"/>
    </source>
</evidence>
<dbReference type="GO" id="GO:0006351">
    <property type="term" value="P:DNA-templated transcription"/>
    <property type="evidence" value="ECO:0007669"/>
    <property type="project" value="InterPro"/>
</dbReference>
<dbReference type="InterPro" id="IPR007066">
    <property type="entry name" value="RNA_pol_Rpb1_3"/>
</dbReference>
<dbReference type="InterPro" id="IPR007080">
    <property type="entry name" value="RNA_pol_Rpb1_1"/>
</dbReference>
<dbReference type="CDD" id="cd02583">
    <property type="entry name" value="RNAP_III_RPC1_N"/>
    <property type="match status" value="1"/>
</dbReference>
<evidence type="ECO:0000313" key="17">
    <source>
        <dbReference type="EMBL" id="KAL1512077.1"/>
    </source>
</evidence>
<evidence type="ECO:0000256" key="11">
    <source>
        <dbReference type="ARBA" id="ARBA00023242"/>
    </source>
</evidence>
<dbReference type="FunFam" id="1.10.150.390:FF:000004">
    <property type="entry name" value="DNA-directed RNA polymerase subunit"/>
    <property type="match status" value="1"/>
</dbReference>
<comment type="similarity">
    <text evidence="2 14">Belongs to the RNA polymerase beta' chain family.</text>
</comment>
<feature type="region of interest" description="Disordered" evidence="15">
    <location>
        <begin position="1036"/>
        <end position="1055"/>
    </location>
</feature>
<dbReference type="PANTHER" id="PTHR48446">
    <property type="entry name" value="DNA-DIRECTED RNA POLYMERASE SUBUNIT BETA' N-TERMINAL SECTION"/>
    <property type="match status" value="1"/>
</dbReference>
<accession>A0AB34J6Z3</accession>
<feature type="domain" description="RNA polymerase N-terminal" evidence="16">
    <location>
        <begin position="266"/>
        <end position="577"/>
    </location>
</feature>
<dbReference type="Gene3D" id="6.20.50.80">
    <property type="match status" value="1"/>
</dbReference>
<dbReference type="Gene3D" id="1.10.132.30">
    <property type="match status" value="1"/>
</dbReference>
<dbReference type="Pfam" id="PF04997">
    <property type="entry name" value="RNA_pol_Rpb1_1"/>
    <property type="match status" value="1"/>
</dbReference>
<comment type="subcellular location">
    <subcellularLocation>
        <location evidence="1">Nucleus</location>
    </subcellularLocation>
</comment>
<evidence type="ECO:0000256" key="1">
    <source>
        <dbReference type="ARBA" id="ARBA00004123"/>
    </source>
</evidence>
<dbReference type="FunFam" id="2.40.40.20:FF:000019">
    <property type="entry name" value="DNA-directed RNA polymerase II subunit RPB1"/>
    <property type="match status" value="1"/>
</dbReference>
<dbReference type="GO" id="GO:0046872">
    <property type="term" value="F:metal ion binding"/>
    <property type="evidence" value="ECO:0007669"/>
    <property type="project" value="UniProtKB-KW"/>
</dbReference>
<comment type="function">
    <text evidence="13">DNA-dependent RNA polymerase catalyzes the transcription of DNA into RNA using the four ribonucleoside triphosphates as substrates. Largest and catalytic core component of RNA polymerase III which synthesizes small RNAs, such as 5S rRNA and tRNAs. Forms the polymerase active center together with the second largest subunit. A single-stranded DNA template strand of the promoter is positioned within the central active site cleft of Pol III. A bridging helix emanates from RPC1 and crosses the cleft near the catalytic site and is thought to promote translocation of Pol III by acting as a ratchet that moves the RNA-DNA hybrid through the active site by switching from straight to bent conformations at each step of nucleotide addition.</text>
</comment>
<dbReference type="InterPro" id="IPR038120">
    <property type="entry name" value="Rpb1_funnel_sf"/>
</dbReference>
<dbReference type="Pfam" id="PF04998">
    <property type="entry name" value="RNA_pol_Rpb1_5"/>
    <property type="match status" value="1"/>
</dbReference>
<keyword evidence="8" id="KW-0862">Zinc</keyword>
<evidence type="ECO:0000259" key="16">
    <source>
        <dbReference type="SMART" id="SM00663"/>
    </source>
</evidence>
<dbReference type="SUPFAM" id="SSF64484">
    <property type="entry name" value="beta and beta-prime subunits of DNA dependent RNA-polymerase"/>
    <property type="match status" value="1"/>
</dbReference>
<evidence type="ECO:0000256" key="10">
    <source>
        <dbReference type="ARBA" id="ARBA00023163"/>
    </source>
</evidence>
<dbReference type="Gene3D" id="1.10.150.390">
    <property type="match status" value="1"/>
</dbReference>
<evidence type="ECO:0000256" key="3">
    <source>
        <dbReference type="ARBA" id="ARBA00011206"/>
    </source>
</evidence>
<dbReference type="InterPro" id="IPR035697">
    <property type="entry name" value="RNAP_III_RPC1_N"/>
</dbReference>
<organism evidence="17 18">
    <name type="scientific">Prymnesium parvum</name>
    <name type="common">Toxic golden alga</name>
    <dbReference type="NCBI Taxonomy" id="97485"/>
    <lineage>
        <taxon>Eukaryota</taxon>
        <taxon>Haptista</taxon>
        <taxon>Haptophyta</taxon>
        <taxon>Prymnesiophyceae</taxon>
        <taxon>Prymnesiales</taxon>
        <taxon>Prymnesiaceae</taxon>
        <taxon>Prymnesium</taxon>
    </lineage>
</organism>
<keyword evidence="10 14" id="KW-0804">Transcription</keyword>
<keyword evidence="4 14" id="KW-0240">DNA-directed RNA polymerase</keyword>
<dbReference type="PANTHER" id="PTHR48446:SF1">
    <property type="entry name" value="DNA-DIRECTED RNA POLYMERASE SUBUNIT BETA' N-TERMINAL SECTION"/>
    <property type="match status" value="1"/>
</dbReference>
<comment type="catalytic activity">
    <reaction evidence="12 14">
        <text>RNA(n) + a ribonucleoside 5'-triphosphate = RNA(n+1) + diphosphate</text>
        <dbReference type="Rhea" id="RHEA:21248"/>
        <dbReference type="Rhea" id="RHEA-COMP:14527"/>
        <dbReference type="Rhea" id="RHEA-COMP:17342"/>
        <dbReference type="ChEBI" id="CHEBI:33019"/>
        <dbReference type="ChEBI" id="CHEBI:61557"/>
        <dbReference type="ChEBI" id="CHEBI:140395"/>
        <dbReference type="EC" id="2.7.7.6"/>
    </reaction>
</comment>
<dbReference type="Pfam" id="PF05000">
    <property type="entry name" value="RNA_pol_Rpb1_4"/>
    <property type="match status" value="1"/>
</dbReference>
<dbReference type="InterPro" id="IPR000722">
    <property type="entry name" value="RNA_pol_asu"/>
</dbReference>